<dbReference type="InterPro" id="IPR052244">
    <property type="entry name" value="Choline_transporter"/>
</dbReference>
<dbReference type="GO" id="GO:0005307">
    <property type="term" value="F:choline:sodium symporter activity"/>
    <property type="evidence" value="ECO:0007669"/>
    <property type="project" value="TreeGrafter"/>
</dbReference>
<evidence type="ECO:0000256" key="4">
    <source>
        <dbReference type="ARBA" id="ARBA00023065"/>
    </source>
</evidence>
<dbReference type="EMBL" id="UYJE01003136">
    <property type="protein sequence ID" value="VDI16897.1"/>
    <property type="molecule type" value="Genomic_DNA"/>
</dbReference>
<keyword evidence="7" id="KW-0812">Transmembrane</keyword>
<evidence type="ECO:0000313" key="8">
    <source>
        <dbReference type="EMBL" id="VDI16897.1"/>
    </source>
</evidence>
<keyword evidence="9" id="KW-1185">Reference proteome</keyword>
<keyword evidence="2" id="KW-0769">Symport</keyword>
<dbReference type="Proteomes" id="UP000596742">
    <property type="component" value="Unassembled WGS sequence"/>
</dbReference>
<accession>A0A8B6DBJ5</accession>
<dbReference type="GO" id="GO:0005886">
    <property type="term" value="C:plasma membrane"/>
    <property type="evidence" value="ECO:0007669"/>
    <property type="project" value="TreeGrafter"/>
</dbReference>
<dbReference type="Gene3D" id="1.20.1730.10">
    <property type="entry name" value="Sodium/glucose cotransporter"/>
    <property type="match status" value="1"/>
</dbReference>
<keyword evidence="7" id="KW-0472">Membrane</keyword>
<keyword evidence="5" id="KW-0325">Glycoprotein</keyword>
<dbReference type="PANTHER" id="PTHR45897">
    <property type="entry name" value="HIGH-AFFINITY CHOLINE TRANSPORTER 1"/>
    <property type="match status" value="1"/>
</dbReference>
<dbReference type="PANTHER" id="PTHR45897:SF4">
    <property type="entry name" value="HIGH-AFFINITY CHOLINE TRANSPORTER 1"/>
    <property type="match status" value="1"/>
</dbReference>
<organism evidence="8 9">
    <name type="scientific">Mytilus galloprovincialis</name>
    <name type="common">Mediterranean mussel</name>
    <dbReference type="NCBI Taxonomy" id="29158"/>
    <lineage>
        <taxon>Eukaryota</taxon>
        <taxon>Metazoa</taxon>
        <taxon>Spiralia</taxon>
        <taxon>Lophotrochozoa</taxon>
        <taxon>Mollusca</taxon>
        <taxon>Bivalvia</taxon>
        <taxon>Autobranchia</taxon>
        <taxon>Pteriomorphia</taxon>
        <taxon>Mytilida</taxon>
        <taxon>Mytiloidea</taxon>
        <taxon>Mytilidae</taxon>
        <taxon>Mytilinae</taxon>
        <taxon>Mytilus</taxon>
    </lineage>
</organism>
<comment type="caution">
    <text evidence="8">The sequence shown here is derived from an EMBL/GenBank/DDBJ whole genome shotgun (WGS) entry which is preliminary data.</text>
</comment>
<evidence type="ECO:0000256" key="1">
    <source>
        <dbReference type="ARBA" id="ARBA00022448"/>
    </source>
</evidence>
<keyword evidence="1" id="KW-0813">Transport</keyword>
<keyword evidence="4" id="KW-0406">Ion transport</keyword>
<protein>
    <submittedName>
        <fullName evidence="8">Uncharacterized protein</fullName>
    </submittedName>
</protein>
<keyword evidence="6" id="KW-0739">Sodium transport</keyword>
<dbReference type="InterPro" id="IPR038377">
    <property type="entry name" value="Na/Glc_symporter_sf"/>
</dbReference>
<gene>
    <name evidence="8" type="ORF">MGAL_10B033137</name>
</gene>
<feature type="transmembrane region" description="Helical" evidence="7">
    <location>
        <begin position="63"/>
        <end position="85"/>
    </location>
</feature>
<evidence type="ECO:0000256" key="3">
    <source>
        <dbReference type="ARBA" id="ARBA00023053"/>
    </source>
</evidence>
<name>A0A8B6DBJ5_MYTGA</name>
<reference evidence="8" key="1">
    <citation type="submission" date="2018-11" db="EMBL/GenBank/DDBJ databases">
        <authorList>
            <person name="Alioto T."/>
            <person name="Alioto T."/>
        </authorList>
    </citation>
    <scope>NUCLEOTIDE SEQUENCE</scope>
</reference>
<keyword evidence="3" id="KW-0915">Sodium</keyword>
<dbReference type="AlphaFoldDB" id="A0A8B6DBJ5"/>
<evidence type="ECO:0000256" key="5">
    <source>
        <dbReference type="ARBA" id="ARBA00023180"/>
    </source>
</evidence>
<evidence type="ECO:0000256" key="2">
    <source>
        <dbReference type="ARBA" id="ARBA00022847"/>
    </source>
</evidence>
<evidence type="ECO:0000256" key="7">
    <source>
        <dbReference type="SAM" id="Phobius"/>
    </source>
</evidence>
<dbReference type="OrthoDB" id="546820at2759"/>
<evidence type="ECO:0000313" key="9">
    <source>
        <dbReference type="Proteomes" id="UP000596742"/>
    </source>
</evidence>
<evidence type="ECO:0000256" key="6">
    <source>
        <dbReference type="ARBA" id="ARBA00023201"/>
    </source>
</evidence>
<feature type="non-terminal residue" evidence="8">
    <location>
        <position position="1"/>
    </location>
</feature>
<proteinExistence type="predicted"/>
<sequence length="109" mass="12393">GLEFLLHNSSMDSSIWIIYVQNIYAHLFRTKASDSELLWIQRLAILLWIWNIISIFVPIVYGLFILAADIVFVIVLPQLICAVYFKWTNSYGAITGYIVGVLLRVGAGE</sequence>
<dbReference type="GO" id="GO:0008292">
    <property type="term" value="P:acetylcholine biosynthetic process"/>
    <property type="evidence" value="ECO:0007669"/>
    <property type="project" value="TreeGrafter"/>
</dbReference>
<feature type="transmembrane region" description="Helical" evidence="7">
    <location>
        <begin position="37"/>
        <end position="57"/>
    </location>
</feature>
<keyword evidence="7" id="KW-1133">Transmembrane helix</keyword>